<dbReference type="SUPFAM" id="SSF55486">
    <property type="entry name" value="Metalloproteases ('zincins'), catalytic domain"/>
    <property type="match status" value="1"/>
</dbReference>
<protein>
    <submittedName>
        <fullName evidence="1">Matrixin family metalloprotease</fullName>
    </submittedName>
</protein>
<name>A0A6L6GB85_STRUB</name>
<keyword evidence="1" id="KW-0645">Protease</keyword>
<dbReference type="InterPro" id="IPR024079">
    <property type="entry name" value="MetalloPept_cat_dom_sf"/>
</dbReference>
<reference evidence="1 2" key="1">
    <citation type="submission" date="2019-11" db="EMBL/GenBank/DDBJ databases">
        <title>Streptococcus uberis isolated from clinical mastitis cases on a southeastern Queensland dairy.</title>
        <authorList>
            <person name="Workentine M.L."/>
            <person name="Price R."/>
            <person name="Olchowy T."/>
        </authorList>
    </citation>
    <scope>NUCLEOTIDE SEQUENCE [LARGE SCALE GENOMIC DNA]</scope>
    <source>
        <strain evidence="1 2">OLC4459-A17</strain>
    </source>
</reference>
<dbReference type="GO" id="GO:0008237">
    <property type="term" value="F:metallopeptidase activity"/>
    <property type="evidence" value="ECO:0007669"/>
    <property type="project" value="UniProtKB-KW"/>
</dbReference>
<dbReference type="Gene3D" id="3.40.390.10">
    <property type="entry name" value="Collagenase (Catalytic Domain)"/>
    <property type="match status" value="1"/>
</dbReference>
<accession>A0A6L6GB85</accession>
<keyword evidence="1" id="KW-0482">Metalloprotease</keyword>
<dbReference type="Proteomes" id="UP000483839">
    <property type="component" value="Unassembled WGS sequence"/>
</dbReference>
<dbReference type="AlphaFoldDB" id="A0A6L6GB85"/>
<keyword evidence="1" id="KW-0378">Hydrolase</keyword>
<dbReference type="GO" id="GO:0006508">
    <property type="term" value="P:proteolysis"/>
    <property type="evidence" value="ECO:0007669"/>
    <property type="project" value="UniProtKB-KW"/>
</dbReference>
<evidence type="ECO:0000313" key="1">
    <source>
        <dbReference type="EMBL" id="MTD02467.1"/>
    </source>
</evidence>
<dbReference type="EMBL" id="WLXI01000063">
    <property type="protein sequence ID" value="MTD02467.1"/>
    <property type="molecule type" value="Genomic_DNA"/>
</dbReference>
<comment type="caution">
    <text evidence="1">The sequence shown here is derived from an EMBL/GenBank/DDBJ whole genome shotgun (WGS) entry which is preliminary data.</text>
</comment>
<sequence length="125" mass="13642">MDTINNDNDERFEMSYLGGLSRAVSEIKLTALDSSDKFSKTGLSNSEVLMNSKYVVQLNTESLTVDSLEPKVLAHEIGHIFGLSHNDADSLMTTFVDDPDFTGVVSDYDATVASAFILNKMLGVN</sequence>
<dbReference type="Pfam" id="PF13574">
    <property type="entry name" value="Reprolysin_2"/>
    <property type="match status" value="1"/>
</dbReference>
<dbReference type="RefSeq" id="WP_154591144.1">
    <property type="nucleotide sequence ID" value="NZ_WLXE01000051.1"/>
</dbReference>
<proteinExistence type="predicted"/>
<gene>
    <name evidence="1" type="ORF">GKS16_09325</name>
</gene>
<organism evidence="1 2">
    <name type="scientific">Streptococcus uberis</name>
    <dbReference type="NCBI Taxonomy" id="1349"/>
    <lineage>
        <taxon>Bacteria</taxon>
        <taxon>Bacillati</taxon>
        <taxon>Bacillota</taxon>
        <taxon>Bacilli</taxon>
        <taxon>Lactobacillales</taxon>
        <taxon>Streptococcaceae</taxon>
        <taxon>Streptococcus</taxon>
    </lineage>
</organism>
<evidence type="ECO:0000313" key="2">
    <source>
        <dbReference type="Proteomes" id="UP000483839"/>
    </source>
</evidence>